<feature type="compositionally biased region" description="Low complexity" evidence="1">
    <location>
        <begin position="142"/>
        <end position="160"/>
    </location>
</feature>
<dbReference type="Proteomes" id="UP001438707">
    <property type="component" value="Unassembled WGS sequence"/>
</dbReference>
<protein>
    <recommendedName>
        <fullName evidence="4">Homeobox domain-containing protein</fullName>
    </recommendedName>
</protein>
<sequence length="238" mass="26653">MFSETPTVKGLRPGCTAAVPPRPAKRGRYLTASSFQPLRKCEKQVQQALSRSCAPARPLHALSSTASDQSAPQPALTAWQLQKLRQAKEAGRRNVPVNTLSKEIGLERQLVLNWLKHPEQLTTERPEVAGFVESQPRKVRGQSVAAPPQQQQSASMNSSPFQNQERLESNTGLWPAGYKNKRLGRDIEGTCERVYQQSRYPSKQLLRSIHDLHSVPHARLVEWFALRRKQDSGTGFQG</sequence>
<proteinExistence type="predicted"/>
<reference evidence="2 3" key="1">
    <citation type="journal article" date="2024" name="Nat. Commun.">
        <title>Phylogenomics reveals the evolutionary origins of lichenization in chlorophyte algae.</title>
        <authorList>
            <person name="Puginier C."/>
            <person name="Libourel C."/>
            <person name="Otte J."/>
            <person name="Skaloud P."/>
            <person name="Haon M."/>
            <person name="Grisel S."/>
            <person name="Petersen M."/>
            <person name="Berrin J.G."/>
            <person name="Delaux P.M."/>
            <person name="Dal Grande F."/>
            <person name="Keller J."/>
        </authorList>
    </citation>
    <scope>NUCLEOTIDE SEQUENCE [LARGE SCALE GENOMIC DNA]</scope>
    <source>
        <strain evidence="2 3">SAG 2145</strain>
    </source>
</reference>
<evidence type="ECO:0000313" key="2">
    <source>
        <dbReference type="EMBL" id="KAK9842925.1"/>
    </source>
</evidence>
<keyword evidence="3" id="KW-1185">Reference proteome</keyword>
<accession>A0AAW1S921</accession>
<evidence type="ECO:0008006" key="4">
    <source>
        <dbReference type="Google" id="ProtNLM"/>
    </source>
</evidence>
<feature type="region of interest" description="Disordered" evidence="1">
    <location>
        <begin position="1"/>
        <end position="25"/>
    </location>
</feature>
<evidence type="ECO:0000313" key="3">
    <source>
        <dbReference type="Proteomes" id="UP001438707"/>
    </source>
</evidence>
<feature type="region of interest" description="Disordered" evidence="1">
    <location>
        <begin position="136"/>
        <end position="174"/>
    </location>
</feature>
<evidence type="ECO:0000256" key="1">
    <source>
        <dbReference type="SAM" id="MobiDB-lite"/>
    </source>
</evidence>
<feature type="compositionally biased region" description="Polar residues" evidence="1">
    <location>
        <begin position="161"/>
        <end position="172"/>
    </location>
</feature>
<organism evidence="2 3">
    <name type="scientific">Apatococcus lobatus</name>
    <dbReference type="NCBI Taxonomy" id="904363"/>
    <lineage>
        <taxon>Eukaryota</taxon>
        <taxon>Viridiplantae</taxon>
        <taxon>Chlorophyta</taxon>
        <taxon>core chlorophytes</taxon>
        <taxon>Trebouxiophyceae</taxon>
        <taxon>Chlorellales</taxon>
        <taxon>Chlorellaceae</taxon>
        <taxon>Apatococcus</taxon>
    </lineage>
</organism>
<comment type="caution">
    <text evidence="2">The sequence shown here is derived from an EMBL/GenBank/DDBJ whole genome shotgun (WGS) entry which is preliminary data.</text>
</comment>
<name>A0AAW1S921_9CHLO</name>
<dbReference type="AlphaFoldDB" id="A0AAW1S921"/>
<gene>
    <name evidence="2" type="ORF">WJX74_004484</name>
</gene>
<dbReference type="EMBL" id="JALJOS010000002">
    <property type="protein sequence ID" value="KAK9842925.1"/>
    <property type="molecule type" value="Genomic_DNA"/>
</dbReference>